<dbReference type="Proteomes" id="UP000001646">
    <property type="component" value="Chromosome 1"/>
</dbReference>
<reference evidence="1" key="3">
    <citation type="submission" date="2025-09" db="UniProtKB">
        <authorList>
            <consortium name="Ensembl"/>
        </authorList>
    </citation>
    <scope>IDENTIFICATION</scope>
</reference>
<name>A0A803TKF5_ANOCA</name>
<dbReference type="InParanoid" id="A0A803TKF5"/>
<reference evidence="1 2" key="1">
    <citation type="submission" date="2009-12" db="EMBL/GenBank/DDBJ databases">
        <title>The Genome Sequence of Anolis carolinensis (Green Anole Lizard).</title>
        <authorList>
            <consortium name="The Genome Sequencing Platform"/>
            <person name="Di Palma F."/>
            <person name="Alfoldi J."/>
            <person name="Heiman D."/>
            <person name="Young S."/>
            <person name="Grabherr M."/>
            <person name="Johnson J."/>
            <person name="Lander E.S."/>
            <person name="Lindblad-Toh K."/>
        </authorList>
    </citation>
    <scope>NUCLEOTIDE SEQUENCE [LARGE SCALE GENOMIC DNA]</scope>
    <source>
        <strain evidence="1 2">JBL SC #1</strain>
    </source>
</reference>
<proteinExistence type="predicted"/>
<organism evidence="1 2">
    <name type="scientific">Anolis carolinensis</name>
    <name type="common">Green anole</name>
    <name type="synonym">American chameleon</name>
    <dbReference type="NCBI Taxonomy" id="28377"/>
    <lineage>
        <taxon>Eukaryota</taxon>
        <taxon>Metazoa</taxon>
        <taxon>Chordata</taxon>
        <taxon>Craniata</taxon>
        <taxon>Vertebrata</taxon>
        <taxon>Euteleostomi</taxon>
        <taxon>Lepidosauria</taxon>
        <taxon>Squamata</taxon>
        <taxon>Bifurcata</taxon>
        <taxon>Unidentata</taxon>
        <taxon>Episquamata</taxon>
        <taxon>Toxicofera</taxon>
        <taxon>Iguania</taxon>
        <taxon>Dactyloidae</taxon>
        <taxon>Anolis</taxon>
    </lineage>
</organism>
<sequence length="89" mass="10456">MLEGLSRRGTYIHMWWECKYVQSFWGKVIVEIESIMKKKININPATILLSIYNTEEWKENEKNLVTMLLTARREENSPTKPQVPGNVAM</sequence>
<evidence type="ECO:0000313" key="1">
    <source>
        <dbReference type="Ensembl" id="ENSACAP00000035695.1"/>
    </source>
</evidence>
<accession>A0A803TKF5</accession>
<dbReference type="Ensembl" id="ENSACAT00000050560.1">
    <property type="protein sequence ID" value="ENSACAP00000035695.1"/>
    <property type="gene ID" value="ENSACAG00000042258.1"/>
</dbReference>
<dbReference type="AlphaFoldDB" id="A0A803TKF5"/>
<protein>
    <submittedName>
        <fullName evidence="1">Uncharacterized protein</fullName>
    </submittedName>
</protein>
<keyword evidence="2" id="KW-1185">Reference proteome</keyword>
<evidence type="ECO:0000313" key="2">
    <source>
        <dbReference type="Proteomes" id="UP000001646"/>
    </source>
</evidence>
<reference evidence="1" key="2">
    <citation type="submission" date="2025-08" db="UniProtKB">
        <authorList>
            <consortium name="Ensembl"/>
        </authorList>
    </citation>
    <scope>IDENTIFICATION</scope>
</reference>